<dbReference type="GO" id="GO:0046872">
    <property type="term" value="F:metal ion binding"/>
    <property type="evidence" value="ECO:0007669"/>
    <property type="project" value="UniProtKB-KW"/>
</dbReference>
<dbReference type="Pfam" id="PF13359">
    <property type="entry name" value="DDE_Tnp_4"/>
    <property type="match status" value="1"/>
</dbReference>
<proteinExistence type="inferred from homology"/>
<keyword evidence="7" id="KW-0539">Nucleus</keyword>
<comment type="subcellular location">
    <subcellularLocation>
        <location evidence="2">Nucleus</location>
    </subcellularLocation>
</comment>
<accession>A0A8I6Z5G0</accession>
<dbReference type="EnsemblPlants" id="HORVU.MOREX.r3.7HG0704430.1">
    <property type="protein sequence ID" value="HORVU.MOREX.r3.7HG0704430.1"/>
    <property type="gene ID" value="HORVU.MOREX.r3.7HG0704430"/>
</dbReference>
<evidence type="ECO:0000256" key="3">
    <source>
        <dbReference type="ARBA" id="ARBA00006958"/>
    </source>
</evidence>
<reference evidence="10" key="1">
    <citation type="journal article" date="2012" name="Nature">
        <title>A physical, genetic and functional sequence assembly of the barley genome.</title>
        <authorList>
            <consortium name="The International Barley Genome Sequencing Consortium"/>
            <person name="Mayer K.F."/>
            <person name="Waugh R."/>
            <person name="Brown J.W."/>
            <person name="Schulman A."/>
            <person name="Langridge P."/>
            <person name="Platzer M."/>
            <person name="Fincher G.B."/>
            <person name="Muehlbauer G.J."/>
            <person name="Sato K."/>
            <person name="Close T.J."/>
            <person name="Wise R.P."/>
            <person name="Stein N."/>
        </authorList>
    </citation>
    <scope>NUCLEOTIDE SEQUENCE [LARGE SCALE GENOMIC DNA]</scope>
    <source>
        <strain evidence="10">cv. Morex</strain>
    </source>
</reference>
<name>A0A8I6Z5G0_HORVV</name>
<evidence type="ECO:0000256" key="6">
    <source>
        <dbReference type="ARBA" id="ARBA00022801"/>
    </source>
</evidence>
<dbReference type="GO" id="GO:0016787">
    <property type="term" value="F:hydrolase activity"/>
    <property type="evidence" value="ECO:0007669"/>
    <property type="project" value="UniProtKB-KW"/>
</dbReference>
<dbReference type="PANTHER" id="PTHR22930">
    <property type="match status" value="1"/>
</dbReference>
<evidence type="ECO:0000313" key="9">
    <source>
        <dbReference type="EnsemblPlants" id="HORVU.MOREX.r3.7HG0704430.1"/>
    </source>
</evidence>
<keyword evidence="5" id="KW-0479">Metal-binding</keyword>
<keyword evidence="6" id="KW-0378">Hydrolase</keyword>
<reference evidence="9" key="2">
    <citation type="submission" date="2020-10" db="EMBL/GenBank/DDBJ databases">
        <authorList>
            <person name="Scholz U."/>
            <person name="Mascher M."/>
            <person name="Fiebig A."/>
        </authorList>
    </citation>
    <scope>NUCLEOTIDE SEQUENCE [LARGE SCALE GENOMIC DNA]</scope>
    <source>
        <strain evidence="9">cv. Morex</strain>
    </source>
</reference>
<keyword evidence="10" id="KW-1185">Reference proteome</keyword>
<dbReference type="GO" id="GO:0004518">
    <property type="term" value="F:nuclease activity"/>
    <property type="evidence" value="ECO:0007669"/>
    <property type="project" value="UniProtKB-KW"/>
</dbReference>
<evidence type="ECO:0000256" key="5">
    <source>
        <dbReference type="ARBA" id="ARBA00022723"/>
    </source>
</evidence>
<comment type="cofactor">
    <cofactor evidence="1">
        <name>a divalent metal cation</name>
        <dbReference type="ChEBI" id="CHEBI:60240"/>
    </cofactor>
</comment>
<comment type="similarity">
    <text evidence="3">Belongs to the HARBI1 family.</text>
</comment>
<dbReference type="PANTHER" id="PTHR22930:SF280">
    <property type="entry name" value="OS11G0202600 PROTEIN"/>
    <property type="match status" value="1"/>
</dbReference>
<dbReference type="AlphaFoldDB" id="A0A8I6Z5G0"/>
<keyword evidence="4" id="KW-0540">Nuclease</keyword>
<dbReference type="GO" id="GO:0005634">
    <property type="term" value="C:nucleus"/>
    <property type="evidence" value="ECO:0007669"/>
    <property type="project" value="UniProtKB-SubCell"/>
</dbReference>
<sequence length="245" mass="28575">MFAPFFDNCIGAIDGTHIEVVVPKTDLITHMNRKSTTTQNVLAICDFDLRFTFIVTGWHGSVHDMRVFKAALDQFGSHFPHPPQGKFYVVDSGFSNQPGYLAPYKGTKYHFQEYNQGPSPRGKKQTFNHRHSQIRNAIERCFGVLKNKWRILLHMPSYPPPKQSKIISSCMALHNFIRESKLEDRDFGECDDDEEFIPMMDEPTRLRCRLQRRSRATQSQGQNWRDDHNMNVFRDWIAEGLHSRQ</sequence>
<evidence type="ECO:0000256" key="4">
    <source>
        <dbReference type="ARBA" id="ARBA00022722"/>
    </source>
</evidence>
<protein>
    <recommendedName>
        <fullName evidence="8">DDE Tnp4 domain-containing protein</fullName>
    </recommendedName>
</protein>
<feature type="domain" description="DDE Tnp4" evidence="8">
    <location>
        <begin position="13"/>
        <end position="175"/>
    </location>
</feature>
<organism evidence="9 10">
    <name type="scientific">Hordeum vulgare subsp. vulgare</name>
    <name type="common">Domesticated barley</name>
    <dbReference type="NCBI Taxonomy" id="112509"/>
    <lineage>
        <taxon>Eukaryota</taxon>
        <taxon>Viridiplantae</taxon>
        <taxon>Streptophyta</taxon>
        <taxon>Embryophyta</taxon>
        <taxon>Tracheophyta</taxon>
        <taxon>Spermatophyta</taxon>
        <taxon>Magnoliopsida</taxon>
        <taxon>Liliopsida</taxon>
        <taxon>Poales</taxon>
        <taxon>Poaceae</taxon>
        <taxon>BOP clade</taxon>
        <taxon>Pooideae</taxon>
        <taxon>Triticodae</taxon>
        <taxon>Triticeae</taxon>
        <taxon>Hordeinae</taxon>
        <taxon>Hordeum</taxon>
    </lineage>
</organism>
<evidence type="ECO:0000256" key="2">
    <source>
        <dbReference type="ARBA" id="ARBA00004123"/>
    </source>
</evidence>
<evidence type="ECO:0000259" key="8">
    <source>
        <dbReference type="Pfam" id="PF13359"/>
    </source>
</evidence>
<evidence type="ECO:0000256" key="1">
    <source>
        <dbReference type="ARBA" id="ARBA00001968"/>
    </source>
</evidence>
<dbReference type="InterPro" id="IPR027806">
    <property type="entry name" value="HARBI1_dom"/>
</dbReference>
<dbReference type="InterPro" id="IPR045249">
    <property type="entry name" value="HARBI1-like"/>
</dbReference>
<dbReference type="Proteomes" id="UP000011116">
    <property type="component" value="Chromosome 7H"/>
</dbReference>
<evidence type="ECO:0000256" key="7">
    <source>
        <dbReference type="ARBA" id="ARBA00023242"/>
    </source>
</evidence>
<reference evidence="9" key="3">
    <citation type="submission" date="2022-01" db="UniProtKB">
        <authorList>
            <consortium name="EnsemblPlants"/>
        </authorList>
    </citation>
    <scope>IDENTIFICATION</scope>
    <source>
        <strain evidence="9">subsp. vulgare</strain>
    </source>
</reference>
<evidence type="ECO:0000313" key="10">
    <source>
        <dbReference type="Proteomes" id="UP000011116"/>
    </source>
</evidence>
<dbReference type="Gramene" id="HORVU.MOREX.r3.7HG0704430.1">
    <property type="protein sequence ID" value="HORVU.MOREX.r3.7HG0704430.1"/>
    <property type="gene ID" value="HORVU.MOREX.r3.7HG0704430"/>
</dbReference>